<dbReference type="Gene3D" id="1.20.1330.10">
    <property type="entry name" value="f41 fragment of flagellin, N-terminal domain"/>
    <property type="match status" value="1"/>
</dbReference>
<dbReference type="PANTHER" id="PTHR42792:SF1">
    <property type="entry name" value="FLAGELLAR HOOK-ASSOCIATED PROTEIN 3"/>
    <property type="match status" value="1"/>
</dbReference>
<evidence type="ECO:0000256" key="2">
    <source>
        <dbReference type="ARBA" id="ARBA00004613"/>
    </source>
</evidence>
<proteinExistence type="inferred from homology"/>
<evidence type="ECO:0000256" key="1">
    <source>
        <dbReference type="ARBA" id="ARBA00004365"/>
    </source>
</evidence>
<reference evidence="6 7" key="1">
    <citation type="submission" date="2020-10" db="EMBL/GenBank/DDBJ databases">
        <title>Genome sequencing of Massilia sp. LPB0304.</title>
        <authorList>
            <person name="Kim J."/>
        </authorList>
    </citation>
    <scope>NUCLEOTIDE SEQUENCE [LARGE SCALE GENOMIC DNA]</scope>
    <source>
        <strain evidence="6 7">LPB0304</strain>
    </source>
</reference>
<dbReference type="InterPro" id="IPR001492">
    <property type="entry name" value="Flagellin"/>
</dbReference>
<dbReference type="Pfam" id="PF00669">
    <property type="entry name" value="Flagellin_N"/>
    <property type="match status" value="1"/>
</dbReference>
<dbReference type="Proteomes" id="UP000593875">
    <property type="component" value="Chromosome"/>
</dbReference>
<comment type="similarity">
    <text evidence="3">Belongs to the bacterial flagellin family.</text>
</comment>
<keyword evidence="6" id="KW-0282">Flagellum</keyword>
<dbReference type="GO" id="GO:0005576">
    <property type="term" value="C:extracellular region"/>
    <property type="evidence" value="ECO:0007669"/>
    <property type="project" value="UniProtKB-SubCell"/>
</dbReference>
<sequence length="303" mass="32521">MRIATAQYQSNMNQSLQLNQERMSNLTQQMATGKRIQLPSDDPVDSVRLSRLQREEAAIGQYRDNIASIKIRLTKTEGYLGSMVNDINSGRDLMVWALDGSNTPADLRAMSTPLEALRDSLFFNANSVDQEGRYVFSGTKTATPPMAYNPNAAPGSRYSYAGNTNEQRVVVGNGLTQVANDNMKGMEALLNSIDATIATLAGPAINVNAPATRNVLVANLDAFDAGLDMVSSKIAVLGGKQNILDTLDANHGNISLSNQMAITDIGQLDMGLAATELNGYSTALQATYKAYGRIGTLSLFSAL</sequence>
<dbReference type="NCBIfam" id="TIGR02550">
    <property type="entry name" value="flagell_flgL"/>
    <property type="match status" value="1"/>
</dbReference>
<evidence type="ECO:0000259" key="5">
    <source>
        <dbReference type="Pfam" id="PF00669"/>
    </source>
</evidence>
<dbReference type="GO" id="GO:0005198">
    <property type="term" value="F:structural molecule activity"/>
    <property type="evidence" value="ECO:0007669"/>
    <property type="project" value="InterPro"/>
</dbReference>
<evidence type="ECO:0000256" key="4">
    <source>
        <dbReference type="ARBA" id="ARBA00023143"/>
    </source>
</evidence>
<comment type="subcellular location">
    <subcellularLocation>
        <location evidence="1">Bacterial flagellum</location>
    </subcellularLocation>
    <subcellularLocation>
        <location evidence="2">Secreted</location>
    </subcellularLocation>
</comment>
<dbReference type="EMBL" id="CP062941">
    <property type="protein sequence ID" value="QOL49809.1"/>
    <property type="molecule type" value="Genomic_DNA"/>
</dbReference>
<feature type="domain" description="Flagellin N-terminal" evidence="5">
    <location>
        <begin position="3"/>
        <end position="141"/>
    </location>
</feature>
<dbReference type="InterPro" id="IPR013384">
    <property type="entry name" value="Flagell_FlgL"/>
</dbReference>
<evidence type="ECO:0000313" key="6">
    <source>
        <dbReference type="EMBL" id="QOL49809.1"/>
    </source>
</evidence>
<gene>
    <name evidence="6" type="primary">flgL</name>
    <name evidence="6" type="ORF">LPB04_00255</name>
</gene>
<accession>A0A7L9U5X5</accession>
<dbReference type="KEGG" id="mlir:LPB04_00255"/>
<name>A0A7L9U5X5_9BURK</name>
<keyword evidence="4" id="KW-0975">Bacterial flagellum</keyword>
<organism evidence="6 7">
    <name type="scientific">Massilia litorea</name>
    <dbReference type="NCBI Taxonomy" id="2769491"/>
    <lineage>
        <taxon>Bacteria</taxon>
        <taxon>Pseudomonadati</taxon>
        <taxon>Pseudomonadota</taxon>
        <taxon>Betaproteobacteria</taxon>
        <taxon>Burkholderiales</taxon>
        <taxon>Oxalobacteraceae</taxon>
        <taxon>Telluria group</taxon>
        <taxon>Massilia</taxon>
    </lineage>
</organism>
<evidence type="ECO:0000256" key="3">
    <source>
        <dbReference type="ARBA" id="ARBA00005709"/>
    </source>
</evidence>
<keyword evidence="7" id="KW-1185">Reference proteome</keyword>
<dbReference type="GO" id="GO:0071973">
    <property type="term" value="P:bacterial-type flagellum-dependent cell motility"/>
    <property type="evidence" value="ECO:0007669"/>
    <property type="project" value="InterPro"/>
</dbReference>
<dbReference type="SUPFAM" id="SSF64518">
    <property type="entry name" value="Phase 1 flagellin"/>
    <property type="match status" value="1"/>
</dbReference>
<protein>
    <submittedName>
        <fullName evidence="6">Flagellar hook-associated protein FlgL</fullName>
    </submittedName>
</protein>
<dbReference type="AlphaFoldDB" id="A0A7L9U5X5"/>
<evidence type="ECO:0000313" key="7">
    <source>
        <dbReference type="Proteomes" id="UP000593875"/>
    </source>
</evidence>
<dbReference type="PANTHER" id="PTHR42792">
    <property type="entry name" value="FLAGELLIN"/>
    <property type="match status" value="1"/>
</dbReference>
<keyword evidence="6" id="KW-0969">Cilium</keyword>
<keyword evidence="6" id="KW-0966">Cell projection</keyword>
<dbReference type="RefSeq" id="WP_193686834.1">
    <property type="nucleotide sequence ID" value="NZ_CP062941.1"/>
</dbReference>
<dbReference type="GO" id="GO:0009424">
    <property type="term" value="C:bacterial-type flagellum hook"/>
    <property type="evidence" value="ECO:0007669"/>
    <property type="project" value="InterPro"/>
</dbReference>
<dbReference type="InterPro" id="IPR001029">
    <property type="entry name" value="Flagellin_N"/>
</dbReference>